<dbReference type="CDD" id="cd05392">
    <property type="entry name" value="RasGAP_Neurofibromin_like"/>
    <property type="match status" value="1"/>
</dbReference>
<evidence type="ECO:0000313" key="5">
    <source>
        <dbReference type="Proteomes" id="UP000001996"/>
    </source>
</evidence>
<feature type="domain" description="Ras-GAP" evidence="3">
    <location>
        <begin position="1347"/>
        <end position="1531"/>
    </location>
</feature>
<dbReference type="InterPro" id="IPR039360">
    <property type="entry name" value="Ras_GTPase"/>
</dbReference>
<dbReference type="FunCoup" id="A5E1X9">
    <property type="interactions" value="142"/>
</dbReference>
<protein>
    <recommendedName>
        <fullName evidence="3">Ras-GAP domain-containing protein</fullName>
    </recommendedName>
</protein>
<feature type="region of interest" description="Disordered" evidence="2">
    <location>
        <begin position="311"/>
        <end position="347"/>
    </location>
</feature>
<keyword evidence="5" id="KW-1185">Reference proteome</keyword>
<dbReference type="STRING" id="379508.A5E1X9"/>
<evidence type="ECO:0000256" key="2">
    <source>
        <dbReference type="SAM" id="MobiDB-lite"/>
    </source>
</evidence>
<dbReference type="Gene3D" id="3.40.525.10">
    <property type="entry name" value="CRAL-TRIO lipid binding domain"/>
    <property type="match status" value="1"/>
</dbReference>
<dbReference type="HOGENOM" id="CLU_000439_0_0_1"/>
<dbReference type="InParanoid" id="A5E1X9"/>
<feature type="region of interest" description="Disordered" evidence="2">
    <location>
        <begin position="631"/>
        <end position="664"/>
    </location>
</feature>
<organism evidence="4 5">
    <name type="scientific">Lodderomyces elongisporus (strain ATCC 11503 / CBS 2605 / JCM 1781 / NBRC 1676 / NRRL YB-4239)</name>
    <name type="common">Yeast</name>
    <name type="synonym">Saccharomyces elongisporus</name>
    <dbReference type="NCBI Taxonomy" id="379508"/>
    <lineage>
        <taxon>Eukaryota</taxon>
        <taxon>Fungi</taxon>
        <taxon>Dikarya</taxon>
        <taxon>Ascomycota</taxon>
        <taxon>Saccharomycotina</taxon>
        <taxon>Pichiomycetes</taxon>
        <taxon>Debaryomycetaceae</taxon>
        <taxon>Candida/Lodderomyces clade</taxon>
        <taxon>Lodderomyces</taxon>
    </lineage>
</organism>
<dbReference type="Pfam" id="PF00616">
    <property type="entry name" value="RasGAP"/>
    <property type="match status" value="1"/>
</dbReference>
<proteinExistence type="predicted"/>
<dbReference type="GO" id="GO:0007165">
    <property type="term" value="P:signal transduction"/>
    <property type="evidence" value="ECO:0007669"/>
    <property type="project" value="UniProtKB-ARBA"/>
</dbReference>
<dbReference type="PROSITE" id="PS50018">
    <property type="entry name" value="RAS_GTPASE_ACTIV_2"/>
    <property type="match status" value="1"/>
</dbReference>
<name>A5E1X9_LODEL</name>
<evidence type="ECO:0000256" key="1">
    <source>
        <dbReference type="ARBA" id="ARBA00022468"/>
    </source>
</evidence>
<dbReference type="GO" id="GO:0005096">
    <property type="term" value="F:GTPase activator activity"/>
    <property type="evidence" value="ECO:0007669"/>
    <property type="project" value="UniProtKB-KW"/>
</dbReference>
<evidence type="ECO:0000313" key="4">
    <source>
        <dbReference type="EMBL" id="EDK45437.1"/>
    </source>
</evidence>
<dbReference type="Gene3D" id="1.10.506.10">
    <property type="entry name" value="GTPase Activation - p120gap, domain 1"/>
    <property type="match status" value="1"/>
</dbReference>
<dbReference type="PANTHER" id="PTHR10194:SF60">
    <property type="entry name" value="RAS GTPASE-ACTIVATING PROTEIN RASKOL"/>
    <property type="match status" value="1"/>
</dbReference>
<dbReference type="EMBL" id="CH981527">
    <property type="protein sequence ID" value="EDK45437.1"/>
    <property type="molecule type" value="Genomic_DNA"/>
</dbReference>
<dbReference type="eggNOG" id="KOG1826">
    <property type="taxonomic scope" value="Eukaryota"/>
</dbReference>
<dbReference type="PANTHER" id="PTHR10194">
    <property type="entry name" value="RAS GTPASE-ACTIVATING PROTEINS"/>
    <property type="match status" value="1"/>
</dbReference>
<dbReference type="Proteomes" id="UP000001996">
    <property type="component" value="Unassembled WGS sequence"/>
</dbReference>
<dbReference type="OMA" id="LPMGYHE"/>
<dbReference type="SUPFAM" id="SSF48350">
    <property type="entry name" value="GTPase activation domain, GAP"/>
    <property type="match status" value="1"/>
</dbReference>
<dbReference type="VEuPathDB" id="FungiDB:LELG_03616"/>
<reference evidence="4 5" key="1">
    <citation type="journal article" date="2009" name="Nature">
        <title>Evolution of pathogenicity and sexual reproduction in eight Candida genomes.</title>
        <authorList>
            <person name="Butler G."/>
            <person name="Rasmussen M.D."/>
            <person name="Lin M.F."/>
            <person name="Santos M.A."/>
            <person name="Sakthikumar S."/>
            <person name="Munro C.A."/>
            <person name="Rheinbay E."/>
            <person name="Grabherr M."/>
            <person name="Forche A."/>
            <person name="Reedy J.L."/>
            <person name="Agrafioti I."/>
            <person name="Arnaud M.B."/>
            <person name="Bates S."/>
            <person name="Brown A.J."/>
            <person name="Brunke S."/>
            <person name="Costanzo M.C."/>
            <person name="Fitzpatrick D.A."/>
            <person name="de Groot P.W."/>
            <person name="Harris D."/>
            <person name="Hoyer L.L."/>
            <person name="Hube B."/>
            <person name="Klis F.M."/>
            <person name="Kodira C."/>
            <person name="Lennard N."/>
            <person name="Logue M.E."/>
            <person name="Martin R."/>
            <person name="Neiman A.M."/>
            <person name="Nikolaou E."/>
            <person name="Quail M.A."/>
            <person name="Quinn J."/>
            <person name="Santos M.C."/>
            <person name="Schmitzberger F.F."/>
            <person name="Sherlock G."/>
            <person name="Shah P."/>
            <person name="Silverstein K.A."/>
            <person name="Skrzypek M.S."/>
            <person name="Soll D."/>
            <person name="Staggs R."/>
            <person name="Stansfield I."/>
            <person name="Stumpf M.P."/>
            <person name="Sudbery P.E."/>
            <person name="Srikantha T."/>
            <person name="Zeng Q."/>
            <person name="Berman J."/>
            <person name="Berriman M."/>
            <person name="Heitman J."/>
            <person name="Gow N.A."/>
            <person name="Lorenz M.C."/>
            <person name="Birren B.W."/>
            <person name="Kellis M."/>
            <person name="Cuomo C.A."/>
        </authorList>
    </citation>
    <scope>NUCLEOTIDE SEQUENCE [LARGE SCALE GENOMIC DNA]</scope>
    <source>
        <strain evidence="5">ATCC 11503 / BCRC 21390 / CBS 2605 / JCM 1781 / NBRC 1676 / NRRL YB-4239</strain>
    </source>
</reference>
<dbReference type="InterPro" id="IPR036865">
    <property type="entry name" value="CRAL-TRIO_dom_sf"/>
</dbReference>
<dbReference type="InterPro" id="IPR008936">
    <property type="entry name" value="Rho_GTPase_activation_prot"/>
</dbReference>
<dbReference type="KEGG" id="lel:PVL30_003100"/>
<dbReference type="InterPro" id="IPR023152">
    <property type="entry name" value="RasGAP_CS"/>
</dbReference>
<feature type="compositionally biased region" description="Low complexity" evidence="2">
    <location>
        <begin position="311"/>
        <end position="346"/>
    </location>
</feature>
<dbReference type="PROSITE" id="PS00509">
    <property type="entry name" value="RAS_GTPASE_ACTIV_1"/>
    <property type="match status" value="1"/>
</dbReference>
<accession>A5E1X9</accession>
<dbReference type="OrthoDB" id="28245at2759"/>
<evidence type="ECO:0000259" key="3">
    <source>
        <dbReference type="PROSITE" id="PS50018"/>
    </source>
</evidence>
<gene>
    <name evidence="4" type="ORF">LELG_03616</name>
</gene>
<dbReference type="InterPro" id="IPR001936">
    <property type="entry name" value="RasGAP_dom"/>
</dbReference>
<dbReference type="GeneID" id="5232612"/>
<keyword evidence="1" id="KW-0343">GTPase activation</keyword>
<feature type="compositionally biased region" description="Low complexity" evidence="2">
    <location>
        <begin position="635"/>
        <end position="664"/>
    </location>
</feature>
<dbReference type="SMART" id="SM00323">
    <property type="entry name" value="RasGAP"/>
    <property type="match status" value="1"/>
</dbReference>
<sequence length="2712" mass="311264">MNGDSSMDIRQELAQALLKRLESLLPIRTGHSLQEVEIDPQYIQIRNLLLAKVHQSLHMATVIILALTDVLKTINDEAHNVKLKHRDEKSRSSTILVFHVLVNVLKTNWNRLICSMSEYEMMEKFSNFTHYDRPQPLESERIPEILEFYITFLSSGMLKRSLALVRNEASELYSKELQIKKETQRDLDEYSALQAVEEIDSCIEVVFRYIAAANPDDYYEHLASKMFSEPDKNSIMSISLLQTYLPMVKFIFYTENNMLRMTSDIIHAISQIRSHTWKQMLFYFWAGGVRDQQLCRPEDFLLVHTNNINNSNSSSNNSSSNNSSSSTINTNNNNNNTTNTNNTSSSRRNIELSSALDTLFNHILEVFDTGVTTSSCGWFVLATILGFNSNILASEKFANKFRLAQNKRLRFVLRLTAKEPAVDNNGNIGTIKVSNYIYHLGLRYHALGIKDHPTLLFTTQHLDDTHKLLIKFVDAHQFEALNADTGMQLENVISNFYSTAITLRPETYGNIVINHFKGSMDQLKVTKNFVNVLKELSEIQIAKSVFTQLVKDLVEILRQTIYGVLKIMHIYEMYRNDLEREQLRSKSFSELPVSSDNVLNAEKHLLATFEHKKTSLDHYLKSLQQQLKHVGDQDLASTTSTSTTSTSNTTNKQNTLNTPNTLNTTAAASTLPNTVITTKNSLSHDAFVEHTKNFELVRDSEEILTNIFSIFVKVPELYFNDAKLMSEDNIDKIPYAELLPAIISFCQSCVLPLRQALKEKCIVPNSKALFDAARLLSMQMVEPLNKIETDCTTLSVFANFHTCNCIIQCLSESCLELPLTDTRFKSSFVFLNEFLHARDSYSHFVFENPILLDKSLRSLYESCGSVIQSVEKILLLSSCTHDAQFYNYAKQGMQWYISEMHVYKDMYRESEISDNLLKTFERMNHEDSVFIGFVSLQKRHRSILRDAKPTKSLFEVWLLIFYRWNKLLHDSKRLNESNMLFRHFTGFLVSTAGCFMSSNWSLDSTELSDLQKGYKEQINNFFDICIHLLSSSNFVVRVIIKDTLSNESHSVVYDMITTKLTTQAISFLENRTHTVESNIFLEQTMMIMASMLNVGNDGATLLASILPTKTPYFLEYVNTCDNLVDKLRLKLRFCKLCISLELDRTIAGLHGAYKLRNVFAKANTDWLEQATLEAEFEDSGESSTGQQSEASFLNIDLAVQSSKLLRMQFENLLLEIPDGILDCEVKKYKDLSFGKYFSIFYKIIQKYTAFPDKSKSKHKFQQVVENILTAITNILQYDSQIGIQYLLPMGYHEDQKIRAIFIDVFAGMLSSLLIRKEPEEFPDSLVCLLTQQTEIFCAVAQCATSLEHNLLASSLYSVFAYTHNLEGLFKELLCDEISNLTRASDLFRRNSTLTRLLFNITQEYGQNYLNKTICPIVKEIVDTEVYFEVEKRETTEDSAKFIHFFEQTVQLITDSLEDLPEAFKYVCHVISETVSAKFENAALSAVGSFLFLRFICPAVISPEQFFKIPVENPKTKRSLMQIVKVLQNIANGTLGSIHWPGLVDQQESLNSLRVKITDFLAKVSKANISTTPFTQTPSSKPIPELRYMHKFIYHNFVAIGSRFLQGKSPMKQMPFHKRVEIYKVYDDIVMKMGQPKPGVKLQLNAGLRLLDTSGGADEEDLKFNDFMTKLSLQYASNPPEATNIIHSAIFEDGTPVIVVNFRKLRIRSNDIRYLVFKLLETASQVWDNKFYLIYDFSEFHFADANGPPEYTHYVLTYAGKQLFENCKRVYYFNMPRTEYVSIIDSMKALRKRGADFGTKLYFYSSVDAQPIVNNLCLDLETVSISSDCKVTYKSVLLFEPTTKRYVPIHLKIGRKFLTCFFQERVSFKSILSTMNGFNPVEVYRLVDLERCEITDFTNYNDEFTIFFDNSTDLTLRSPDRLEILRFLYFTTSRLPKDVKTNEIEEDYRSEVHEMHWFGRLYNIVFQGLLSADPSVKKSSSILFGSLSSYFGIKFGVTDKHAKTMTFPADATDLVVEVSTHLALQYPEMSFRFLKAYFDNFEKMEQGARLSSILYISPWINNIYDHIYARIEFNGPDRVGDLIRHFCRVTALNQEHVPFFNDYIWKKLFLETRLVPTLIEEVVAFAIDSKNVGPRWSFIISVITPSIEVCGAVIAKLKSLVKYTVTTDSSIALQSKLFEISVLLKICSSLFFNSYILARLYFADIIFLVTLFIDSIYLEVGSDLQSLIISSTQSFLHTPRLSQEQLNVIDLTIEFFSSPRAKMLFGMTRDSKSAMDVSQTFNRIANFEILCEYLNGFIDTVSTSDDRSQWKARWASNSIDVAFNNHSLFQDRAVLITGILAKRGITDSLACRAIKTISRGQLQTIDIVICISVALSRMMNGLLSSSILPPLILWPQLCFAFMNYSILYQTAVQNIVTSVTKMMCADMDYMILAFEKRQFLEPYLSDFEKRHDFAISNENGGIYILSLIIQGLKLSHFRHMSLSCLKIYFSKRYESRKMQQIDGSTIRTNANSHLLFFWLASSSEDFELFMEELQIACQYDQVDKTLRIPDFLHNFLLQDNEASTVTMLCLGQFLADPKGVDIGFKERFISLYFTILSENANLALLIYHKIQPTLTLWLVYSSSVSEVERITQILLTVSNIANYDDSKYRRKSEEIILQKRLNIIKSISSMKPVESSLDEEGNFTPDFEKDIQSIQIMFYRAACTYVEGYKLED</sequence>